<dbReference type="CDD" id="cd03376">
    <property type="entry name" value="TPP_PFOR_porB_like"/>
    <property type="match status" value="1"/>
</dbReference>
<dbReference type="PANTHER" id="PTHR42897:SF1">
    <property type="entry name" value="2-OXOACID OXIDOREDUCTASE (FERREDOXIN)"/>
    <property type="match status" value="1"/>
</dbReference>
<feature type="domain" description="Thiamine pyrophosphate enzyme TPP-binding" evidence="5">
    <location>
        <begin position="62"/>
        <end position="202"/>
    </location>
</feature>
<name>A0ABN6ZUD1_9CREN</name>
<organism evidence="6 7">
    <name type="scientific">Pyrodictium abyssi</name>
    <dbReference type="NCBI Taxonomy" id="54256"/>
    <lineage>
        <taxon>Archaea</taxon>
        <taxon>Thermoproteota</taxon>
        <taxon>Thermoprotei</taxon>
        <taxon>Desulfurococcales</taxon>
        <taxon>Pyrodictiaceae</taxon>
        <taxon>Pyrodictium</taxon>
    </lineage>
</organism>
<dbReference type="InterPro" id="IPR029061">
    <property type="entry name" value="THDP-binding"/>
</dbReference>
<evidence type="ECO:0000256" key="3">
    <source>
        <dbReference type="ARBA" id="ARBA00023002"/>
    </source>
</evidence>
<gene>
    <name evidence="6" type="primary">porB</name>
    <name evidence="6" type="ORF">PABY_14130</name>
</gene>
<comment type="subunit">
    <text evidence="1">Heterodimer composed of an alpha and a beta subunit.</text>
</comment>
<dbReference type="SUPFAM" id="SSF52518">
    <property type="entry name" value="Thiamin diphosphate-binding fold (THDP-binding)"/>
    <property type="match status" value="1"/>
</dbReference>
<protein>
    <recommendedName>
        <fullName evidence="2">2-oxoacid oxidoreductase (ferredoxin)</fullName>
        <ecNumber evidence="2">1.2.7.11</ecNumber>
    </recommendedName>
</protein>
<evidence type="ECO:0000256" key="1">
    <source>
        <dbReference type="ARBA" id="ARBA00011631"/>
    </source>
</evidence>
<reference evidence="6 7" key="1">
    <citation type="submission" date="2023-09" db="EMBL/GenBank/DDBJ databases">
        <title>Pyrofollis japonicus gen. nov. sp. nov., a novel member of the family Pyrodictiaceae isolated from the Iheya North hydrothermal field.</title>
        <authorList>
            <person name="Miyazaki U."/>
            <person name="Sanari M."/>
            <person name="Tame A."/>
            <person name="Kitajima M."/>
            <person name="Okamoto A."/>
            <person name="Sawayama S."/>
            <person name="Miyazaki J."/>
            <person name="Takai K."/>
            <person name="Nakagawa S."/>
        </authorList>
    </citation>
    <scope>NUCLEOTIDE SEQUENCE [LARGE SCALE GENOMIC DNA]</scope>
    <source>
        <strain evidence="6 7">AV2</strain>
    </source>
</reference>
<dbReference type="InterPro" id="IPR051479">
    <property type="entry name" value="PorB-like"/>
</dbReference>
<sequence>MAVNIRKLPRKKYVMPGNAACPGCPETMGFRYLGMALGEKAVVVIPAGCSSVIQGLWPRQGWGLPVLNIVFAAGAAAASGLARALRRRGVDAQVVVWAGDGGTADIGLQALSAAAERGEDIIYICVDNEAYMNTGIQRSGLTPYGAWTTTTHRGKSEFKKPLPQIVAAHRVPYVATASVGYPWDFIAKLRKAASIRGFKYIHLHAPCPVGWRFDPGLTAKIAQLAVETGMWILYEYENGRLRLNPPSNRLVDPSKRKPIEEYIKLQGRFRHLKPEDIEKLRQEVEMNWREITAMLKLQEELERQEKA</sequence>
<dbReference type="NCBIfam" id="NF008819">
    <property type="entry name" value="PRK11865.1"/>
    <property type="match status" value="1"/>
</dbReference>
<dbReference type="Proteomes" id="UP001341135">
    <property type="component" value="Chromosome"/>
</dbReference>
<dbReference type="GeneID" id="89289424"/>
<proteinExistence type="predicted"/>
<dbReference type="Gene3D" id="3.40.50.970">
    <property type="match status" value="2"/>
</dbReference>
<accession>A0ABN6ZUD1</accession>
<dbReference type="EC" id="1.2.7.11" evidence="2"/>
<dbReference type="RefSeq" id="WP_338248604.1">
    <property type="nucleotide sequence ID" value="NZ_AP028907.1"/>
</dbReference>
<dbReference type="PANTHER" id="PTHR42897">
    <property type="entry name" value="PYRUVATE SYNTHASE SUBUNIT PORB"/>
    <property type="match status" value="1"/>
</dbReference>
<evidence type="ECO:0000256" key="4">
    <source>
        <dbReference type="ARBA" id="ARBA00048893"/>
    </source>
</evidence>
<evidence type="ECO:0000259" key="5">
    <source>
        <dbReference type="Pfam" id="PF02775"/>
    </source>
</evidence>
<evidence type="ECO:0000313" key="7">
    <source>
        <dbReference type="Proteomes" id="UP001341135"/>
    </source>
</evidence>
<keyword evidence="6" id="KW-0670">Pyruvate</keyword>
<evidence type="ECO:0000313" key="6">
    <source>
        <dbReference type="EMBL" id="BES81846.1"/>
    </source>
</evidence>
<dbReference type="NCBIfam" id="NF008818">
    <property type="entry name" value="PRK11864.1"/>
    <property type="match status" value="1"/>
</dbReference>
<dbReference type="InterPro" id="IPR011766">
    <property type="entry name" value="TPP_enzyme_TPP-bd"/>
</dbReference>
<evidence type="ECO:0000256" key="2">
    <source>
        <dbReference type="ARBA" id="ARBA00012691"/>
    </source>
</evidence>
<dbReference type="EMBL" id="AP028907">
    <property type="protein sequence ID" value="BES81846.1"/>
    <property type="molecule type" value="Genomic_DNA"/>
</dbReference>
<comment type="catalytic activity">
    <reaction evidence="4">
        <text>a 2-oxocarboxylate + 2 oxidized [2Fe-2S]-[ferredoxin] + CoA = an acyl-CoA + 2 reduced [2Fe-2S]-[ferredoxin] + CO2 + H(+)</text>
        <dbReference type="Rhea" id="RHEA:42316"/>
        <dbReference type="Rhea" id="RHEA-COMP:10000"/>
        <dbReference type="Rhea" id="RHEA-COMP:10001"/>
        <dbReference type="ChEBI" id="CHEBI:15378"/>
        <dbReference type="ChEBI" id="CHEBI:16526"/>
        <dbReference type="ChEBI" id="CHEBI:33737"/>
        <dbReference type="ChEBI" id="CHEBI:33738"/>
        <dbReference type="ChEBI" id="CHEBI:35179"/>
        <dbReference type="ChEBI" id="CHEBI:57287"/>
        <dbReference type="ChEBI" id="CHEBI:58342"/>
        <dbReference type="EC" id="1.2.7.11"/>
    </reaction>
</comment>
<keyword evidence="3" id="KW-0560">Oxidoreductase</keyword>
<dbReference type="Pfam" id="PF02775">
    <property type="entry name" value="TPP_enzyme_C"/>
    <property type="match status" value="1"/>
</dbReference>
<keyword evidence="7" id="KW-1185">Reference proteome</keyword>